<dbReference type="Gene3D" id="1.10.510.10">
    <property type="entry name" value="Transferase(Phosphotransferase) domain 1"/>
    <property type="match status" value="1"/>
</dbReference>
<dbReference type="OrthoDB" id="3801572at2759"/>
<accession>A0A9P4K161</accession>
<keyword evidence="2" id="KW-1185">Reference proteome</keyword>
<evidence type="ECO:0000313" key="2">
    <source>
        <dbReference type="Proteomes" id="UP000800093"/>
    </source>
</evidence>
<protein>
    <recommendedName>
        <fullName evidence="3">Protein kinase domain-containing protein</fullName>
    </recommendedName>
</protein>
<gene>
    <name evidence="1" type="ORF">CC78DRAFT_588299</name>
</gene>
<dbReference type="Proteomes" id="UP000800093">
    <property type="component" value="Unassembled WGS sequence"/>
</dbReference>
<evidence type="ECO:0008006" key="3">
    <source>
        <dbReference type="Google" id="ProtNLM"/>
    </source>
</evidence>
<dbReference type="AlphaFoldDB" id="A0A9P4K161"/>
<comment type="caution">
    <text evidence="1">The sequence shown here is derived from an EMBL/GenBank/DDBJ whole genome shotgun (WGS) entry which is preliminary data.</text>
</comment>
<sequence>MHYLPGCTWLWSAPEAQEHLTVSRMKLTDMYSYGLIAWRVLSNCSNPFEPILRDSGYKTDYRKGLPQLKESLEFPLLVMETIPEFRKSEFADELIATTLSYDPSHRSLDSAICALAGNPNNNCESRHHSEYDNIQHLDDPANAMTTLASSFP</sequence>
<organism evidence="1 2">
    <name type="scientific">Lojkania enalia</name>
    <dbReference type="NCBI Taxonomy" id="147567"/>
    <lineage>
        <taxon>Eukaryota</taxon>
        <taxon>Fungi</taxon>
        <taxon>Dikarya</taxon>
        <taxon>Ascomycota</taxon>
        <taxon>Pezizomycotina</taxon>
        <taxon>Dothideomycetes</taxon>
        <taxon>Pleosporomycetidae</taxon>
        <taxon>Pleosporales</taxon>
        <taxon>Pleosporales incertae sedis</taxon>
        <taxon>Lojkania</taxon>
    </lineage>
</organism>
<reference evidence="2" key="1">
    <citation type="journal article" date="2020" name="Stud. Mycol.">
        <title>101 Dothideomycetes genomes: A test case for predicting lifestyles and emergence of pathogens.</title>
        <authorList>
            <person name="Haridas S."/>
            <person name="Albert R."/>
            <person name="Binder M."/>
            <person name="Bloem J."/>
            <person name="LaButti K."/>
            <person name="Salamov A."/>
            <person name="Andreopoulos B."/>
            <person name="Baker S."/>
            <person name="Barry K."/>
            <person name="Bills G."/>
            <person name="Bluhm B."/>
            <person name="Cannon C."/>
            <person name="Castanera R."/>
            <person name="Culley D."/>
            <person name="Daum C."/>
            <person name="Ezra D."/>
            <person name="Gonzalez J."/>
            <person name="Henrissat B."/>
            <person name="Kuo A."/>
            <person name="Liang C."/>
            <person name="Lipzen A."/>
            <person name="Lutzoni F."/>
            <person name="Magnuson J."/>
            <person name="Mondo S."/>
            <person name="Nolan M."/>
            <person name="Ohm R."/>
            <person name="Pangilinan J."/>
            <person name="Park H.-J."/>
            <person name="Ramirez L."/>
            <person name="Alfaro M."/>
            <person name="Sun H."/>
            <person name="Tritt A."/>
            <person name="Yoshinaga Y."/>
            <person name="Zwiers L.-H."/>
            <person name="Turgeon B."/>
            <person name="Goodwin S."/>
            <person name="Spatafora J."/>
            <person name="Crous P."/>
            <person name="Grigoriev I."/>
        </authorList>
    </citation>
    <scope>NUCLEOTIDE SEQUENCE [LARGE SCALE GENOMIC DNA]</scope>
    <source>
        <strain evidence="2">CBS 304.66</strain>
    </source>
</reference>
<dbReference type="EMBL" id="ML986913">
    <property type="protein sequence ID" value="KAF2257584.1"/>
    <property type="molecule type" value="Genomic_DNA"/>
</dbReference>
<proteinExistence type="predicted"/>
<name>A0A9P4K161_9PLEO</name>
<dbReference type="InterPro" id="IPR011009">
    <property type="entry name" value="Kinase-like_dom_sf"/>
</dbReference>
<dbReference type="SUPFAM" id="SSF56112">
    <property type="entry name" value="Protein kinase-like (PK-like)"/>
    <property type="match status" value="1"/>
</dbReference>
<evidence type="ECO:0000313" key="1">
    <source>
        <dbReference type="EMBL" id="KAF2257584.1"/>
    </source>
</evidence>